<sequence length="87" mass="9463">MLSYYVNQALLLSLLISAPVVIVTVILGLLLGLLQAIFQLQDQALPFGIKLVAVVLVLFATGPWIAQTLIQFTDLMLDLISRSAKLP</sequence>
<dbReference type="Proteomes" id="UP001165267">
    <property type="component" value="Unassembled WGS sequence"/>
</dbReference>
<reference evidence="9" key="1">
    <citation type="submission" date="2022-07" db="EMBL/GenBank/DDBJ databases">
        <authorList>
            <person name="Xamxidin M."/>
        </authorList>
    </citation>
    <scope>NUCLEOTIDE SEQUENCE</scope>
    <source>
        <strain evidence="9">YS8-69</strain>
    </source>
</reference>
<evidence type="ECO:0000256" key="4">
    <source>
        <dbReference type="ARBA" id="ARBA00022692"/>
    </source>
</evidence>
<evidence type="ECO:0000313" key="10">
    <source>
        <dbReference type="Proteomes" id="UP001165267"/>
    </source>
</evidence>
<evidence type="ECO:0000256" key="2">
    <source>
        <dbReference type="ARBA" id="ARBA00006156"/>
    </source>
</evidence>
<keyword evidence="6" id="KW-0843">Virulence</keyword>
<organism evidence="9 10">
    <name type="scientific">Limnobacter parvus</name>
    <dbReference type="NCBI Taxonomy" id="2939690"/>
    <lineage>
        <taxon>Bacteria</taxon>
        <taxon>Pseudomonadati</taxon>
        <taxon>Pseudomonadota</taxon>
        <taxon>Betaproteobacteria</taxon>
        <taxon>Burkholderiales</taxon>
        <taxon>Burkholderiaceae</taxon>
        <taxon>Limnobacter</taxon>
    </lineage>
</organism>
<gene>
    <name evidence="9" type="primary">sctS</name>
    <name evidence="9" type="ORF">NSP04_11370</name>
</gene>
<keyword evidence="3" id="KW-1003">Cell membrane</keyword>
<dbReference type="NCBIfam" id="TIGR01403">
    <property type="entry name" value="fliQ_rel_III"/>
    <property type="match status" value="1"/>
</dbReference>
<keyword evidence="7 8" id="KW-0472">Membrane</keyword>
<dbReference type="InterPro" id="IPR006306">
    <property type="entry name" value="T3SS_HrpO"/>
</dbReference>
<evidence type="ECO:0000256" key="7">
    <source>
        <dbReference type="ARBA" id="ARBA00023136"/>
    </source>
</evidence>
<dbReference type="InterPro" id="IPR002191">
    <property type="entry name" value="Bac_export_3"/>
</dbReference>
<comment type="caution">
    <text evidence="9">The sequence shown here is derived from an EMBL/GenBank/DDBJ whole genome shotgun (WGS) entry which is preliminary data.</text>
</comment>
<dbReference type="EMBL" id="JANKHG010000018">
    <property type="protein sequence ID" value="MCR2747249.1"/>
    <property type="molecule type" value="Genomic_DNA"/>
</dbReference>
<proteinExistence type="inferred from homology"/>
<evidence type="ECO:0000256" key="3">
    <source>
        <dbReference type="ARBA" id="ARBA00022475"/>
    </source>
</evidence>
<dbReference type="RefSeq" id="WP_257512472.1">
    <property type="nucleotide sequence ID" value="NZ_JANKHG010000018.1"/>
</dbReference>
<keyword evidence="5 8" id="KW-1133">Transmembrane helix</keyword>
<dbReference type="Pfam" id="PF01313">
    <property type="entry name" value="Bac_export_3"/>
    <property type="match status" value="1"/>
</dbReference>
<comment type="subcellular location">
    <subcellularLocation>
        <location evidence="1">Cell membrane</location>
        <topology evidence="1">Multi-pass membrane protein</topology>
    </subcellularLocation>
</comment>
<evidence type="ECO:0000256" key="6">
    <source>
        <dbReference type="ARBA" id="ARBA00023026"/>
    </source>
</evidence>
<feature type="transmembrane region" description="Helical" evidence="8">
    <location>
        <begin position="12"/>
        <end position="38"/>
    </location>
</feature>
<evidence type="ECO:0000256" key="5">
    <source>
        <dbReference type="ARBA" id="ARBA00022989"/>
    </source>
</evidence>
<accession>A0ABT1XK59</accession>
<comment type="similarity">
    <text evidence="2">Belongs to the FliQ/MopD/SpaQ family.</text>
</comment>
<evidence type="ECO:0000313" key="9">
    <source>
        <dbReference type="EMBL" id="MCR2747249.1"/>
    </source>
</evidence>
<dbReference type="PANTHER" id="PTHR34040:SF7">
    <property type="entry name" value="SURFACE PRESENTATION OF ANTIGENS PROTEIN SPAQ"/>
    <property type="match status" value="1"/>
</dbReference>
<keyword evidence="4 8" id="KW-0812">Transmembrane</keyword>
<protein>
    <submittedName>
        <fullName evidence="9">Type III secretion system export apparatus subunit SctS</fullName>
    </submittedName>
</protein>
<evidence type="ECO:0000256" key="1">
    <source>
        <dbReference type="ARBA" id="ARBA00004651"/>
    </source>
</evidence>
<keyword evidence="10" id="KW-1185">Reference proteome</keyword>
<feature type="transmembrane region" description="Helical" evidence="8">
    <location>
        <begin position="44"/>
        <end position="66"/>
    </location>
</feature>
<evidence type="ECO:0000256" key="8">
    <source>
        <dbReference type="SAM" id="Phobius"/>
    </source>
</evidence>
<dbReference type="PRINTS" id="PR00952">
    <property type="entry name" value="TYPE3IMQPROT"/>
</dbReference>
<name>A0ABT1XK59_9BURK</name>
<dbReference type="PANTHER" id="PTHR34040">
    <property type="entry name" value="FLAGELLAR BIOSYNTHETIC PROTEIN FLIQ"/>
    <property type="match status" value="1"/>
</dbReference>